<reference evidence="2 3" key="2">
    <citation type="submission" date="2018-11" db="EMBL/GenBank/DDBJ databases">
        <authorList>
            <consortium name="Pathogen Informatics"/>
        </authorList>
    </citation>
    <scope>NUCLEOTIDE SEQUENCE [LARGE SCALE GENOMIC DNA]</scope>
</reference>
<protein>
    <submittedName>
        <fullName evidence="4">Fibronectin type-III domain-containing protein</fullName>
    </submittedName>
</protein>
<dbReference type="WBParaSite" id="TTAC_0001073501-mRNA-1">
    <property type="protein sequence ID" value="TTAC_0001073501-mRNA-1"/>
    <property type="gene ID" value="TTAC_0001073501"/>
</dbReference>
<dbReference type="InterPro" id="IPR003961">
    <property type="entry name" value="FN3_dom"/>
</dbReference>
<dbReference type="Gene3D" id="2.60.40.10">
    <property type="entry name" value="Immunoglobulins"/>
    <property type="match status" value="1"/>
</dbReference>
<evidence type="ECO:0000259" key="1">
    <source>
        <dbReference type="PROSITE" id="PS50853"/>
    </source>
</evidence>
<evidence type="ECO:0000313" key="3">
    <source>
        <dbReference type="Proteomes" id="UP000274429"/>
    </source>
</evidence>
<dbReference type="Proteomes" id="UP000274429">
    <property type="component" value="Unassembled WGS sequence"/>
</dbReference>
<evidence type="ECO:0000313" key="2">
    <source>
        <dbReference type="EMBL" id="VDM35698.1"/>
    </source>
</evidence>
<name>A0A0R3XB08_HYDTA</name>
<dbReference type="InterPro" id="IPR013783">
    <property type="entry name" value="Ig-like_fold"/>
</dbReference>
<evidence type="ECO:0000313" key="4">
    <source>
        <dbReference type="WBParaSite" id="TTAC_0001073501-mRNA-1"/>
    </source>
</evidence>
<dbReference type="PROSITE" id="PS50853">
    <property type="entry name" value="FN3"/>
    <property type="match status" value="1"/>
</dbReference>
<dbReference type="EMBL" id="UYWX01022116">
    <property type="protein sequence ID" value="VDM35698.1"/>
    <property type="molecule type" value="Genomic_DNA"/>
</dbReference>
<gene>
    <name evidence="2" type="ORF">TTAC_LOCUS10718</name>
</gene>
<sequence>MRLYELIKWAPADAPDAVQTAEVKEDLMSEVINYTIENLSKATNYRIYVASKNSLHKASPFTDYLIAATTGEFA</sequence>
<keyword evidence="3" id="KW-1185">Reference proteome</keyword>
<proteinExistence type="predicted"/>
<feature type="domain" description="Fibronectin type-III" evidence="1">
    <location>
        <begin position="1"/>
        <end position="73"/>
    </location>
</feature>
<dbReference type="InterPro" id="IPR036116">
    <property type="entry name" value="FN3_sf"/>
</dbReference>
<dbReference type="AlphaFoldDB" id="A0A0R3XB08"/>
<accession>A0A0R3XB08</accession>
<reference evidence="4" key="1">
    <citation type="submission" date="2017-02" db="UniProtKB">
        <authorList>
            <consortium name="WormBaseParasite"/>
        </authorList>
    </citation>
    <scope>IDENTIFICATION</scope>
</reference>
<dbReference type="SUPFAM" id="SSF49265">
    <property type="entry name" value="Fibronectin type III"/>
    <property type="match status" value="1"/>
</dbReference>
<organism evidence="4">
    <name type="scientific">Hydatigena taeniaeformis</name>
    <name type="common">Feline tapeworm</name>
    <name type="synonym">Taenia taeniaeformis</name>
    <dbReference type="NCBI Taxonomy" id="6205"/>
    <lineage>
        <taxon>Eukaryota</taxon>
        <taxon>Metazoa</taxon>
        <taxon>Spiralia</taxon>
        <taxon>Lophotrochozoa</taxon>
        <taxon>Platyhelminthes</taxon>
        <taxon>Cestoda</taxon>
        <taxon>Eucestoda</taxon>
        <taxon>Cyclophyllidea</taxon>
        <taxon>Taeniidae</taxon>
        <taxon>Hydatigera</taxon>
    </lineage>
</organism>